<keyword evidence="5 7" id="KW-0472">Membrane</keyword>
<accession>A0ABU1ZTW1</accession>
<comment type="caution">
    <text evidence="10">The sequence shown here is derived from an EMBL/GenBank/DDBJ whole genome shotgun (WGS) entry which is preliminary data.</text>
</comment>
<feature type="domain" description="MacB-like periplasmic core" evidence="9">
    <location>
        <begin position="27"/>
        <end position="235"/>
    </location>
</feature>
<dbReference type="PANTHER" id="PTHR30572">
    <property type="entry name" value="MEMBRANE COMPONENT OF TRANSPORTER-RELATED"/>
    <property type="match status" value="1"/>
</dbReference>
<feature type="transmembrane region" description="Helical" evidence="7">
    <location>
        <begin position="439"/>
        <end position="459"/>
    </location>
</feature>
<dbReference type="Pfam" id="PF12704">
    <property type="entry name" value="MacB_PCD"/>
    <property type="match status" value="2"/>
</dbReference>
<feature type="domain" description="MacB-like periplasmic core" evidence="9">
    <location>
        <begin position="488"/>
        <end position="649"/>
    </location>
</feature>
<dbReference type="PANTHER" id="PTHR30572:SF4">
    <property type="entry name" value="ABC TRANSPORTER PERMEASE YTRF"/>
    <property type="match status" value="1"/>
</dbReference>
<protein>
    <submittedName>
        <fullName evidence="10">ABC transport system permease protein</fullName>
    </submittedName>
</protein>
<dbReference type="InterPro" id="IPR003838">
    <property type="entry name" value="ABC3_permease_C"/>
</dbReference>
<feature type="transmembrane region" description="Helical" evidence="7">
    <location>
        <begin position="314"/>
        <end position="337"/>
    </location>
</feature>
<dbReference type="Proteomes" id="UP001180840">
    <property type="component" value="Unassembled WGS sequence"/>
</dbReference>
<evidence type="ECO:0000256" key="2">
    <source>
        <dbReference type="ARBA" id="ARBA00022475"/>
    </source>
</evidence>
<evidence type="ECO:0000256" key="3">
    <source>
        <dbReference type="ARBA" id="ARBA00022692"/>
    </source>
</evidence>
<keyword evidence="4 7" id="KW-1133">Transmembrane helix</keyword>
<name>A0ABU1ZTW1_9CORY</name>
<evidence type="ECO:0000313" key="11">
    <source>
        <dbReference type="Proteomes" id="UP001180840"/>
    </source>
</evidence>
<feature type="domain" description="ABC3 transporter permease C-terminal" evidence="8">
    <location>
        <begin position="732"/>
        <end position="849"/>
    </location>
</feature>
<dbReference type="InterPro" id="IPR025857">
    <property type="entry name" value="MacB_PCD"/>
</dbReference>
<keyword evidence="3 7" id="KW-0812">Transmembrane</keyword>
<evidence type="ECO:0000256" key="6">
    <source>
        <dbReference type="ARBA" id="ARBA00038076"/>
    </source>
</evidence>
<feature type="transmembrane region" description="Helical" evidence="7">
    <location>
        <begin position="357"/>
        <end position="380"/>
    </location>
</feature>
<gene>
    <name evidence="10" type="ORF">J2S39_000045</name>
</gene>
<dbReference type="Pfam" id="PF02687">
    <property type="entry name" value="FtsX"/>
    <property type="match status" value="2"/>
</dbReference>
<dbReference type="RefSeq" id="WP_290197110.1">
    <property type="nucleotide sequence ID" value="NZ_CP047654.1"/>
</dbReference>
<evidence type="ECO:0000259" key="9">
    <source>
        <dbReference type="Pfam" id="PF12704"/>
    </source>
</evidence>
<feature type="transmembrane region" description="Helical" evidence="7">
    <location>
        <begin position="492"/>
        <end position="512"/>
    </location>
</feature>
<feature type="transmembrane region" description="Helical" evidence="7">
    <location>
        <begin position="784"/>
        <end position="807"/>
    </location>
</feature>
<evidence type="ECO:0000256" key="7">
    <source>
        <dbReference type="SAM" id="Phobius"/>
    </source>
</evidence>
<proteinExistence type="inferred from homology"/>
<evidence type="ECO:0000256" key="1">
    <source>
        <dbReference type="ARBA" id="ARBA00004651"/>
    </source>
</evidence>
<keyword evidence="2" id="KW-1003">Cell membrane</keyword>
<feature type="transmembrane region" description="Helical" evidence="7">
    <location>
        <begin position="262"/>
        <end position="283"/>
    </location>
</feature>
<evidence type="ECO:0000256" key="4">
    <source>
        <dbReference type="ARBA" id="ARBA00022989"/>
    </source>
</evidence>
<sequence length="854" mass="88072">MTSSLHSLHTLIRLSWRAVRAHAARLALSVLAVVLGTAFVAGGFLLSASLNKAFTDITETAYRGIDVVVTAGDNRPLTDADLAAVRDLAGVDKAIGDYFTGVAILAPDGDPLQTGGAGAWLMSYLPPEQALTAPATVVEGRAPGAHGEAVLNDSAAESAGIGVGDTVTVIDTMGRTEMEIVGLSNFPISTGGWAGIAVTRDYYRENFDRGGGYFAINVRGTDSTSPPQLRDEVAALLDGTRVQTGQEAAEEQNGEIKEQLAFFTYILGAFGLIALLVGTFIIANTFSMTVGQRTRDFALLRAIGMSRRQLTGSVLVEALFTGLIGSTIGIGAGLGLVRLIRWAMDAAGFGFPDNGLALTQASVGFPILIGVLVTLVSAYVPALRAGRTHPVQAMRGGEAQTGTPVRARTIAGALLAAPGAAALVAAAALGDWATTPRMILTGLGAVLLLVGVLGLLAGASRRVFSTSRAGGPVLRLAESSLSRNPNRTAGTIFALTLGVSLVSAVTVLGASMTQSIYGAVQDEYRGDGVISTSMISSQSIPLQLVDELRAIDGVEEVFPMAKVPLTVDGRTASAGLGGGLTPVLTSDPRTMFSLSYVDGAVADPATETGVVIDQTTAESRGWSVGDELTVAIPDAGVSVAAPVLAVLTDNAAGLSVSVTAPVAEQLLPDKSMWFLDRVHLSYAGEGTGGKDDVHAEVVDLVNTYGVLQTMDRQEFIQSSVSQAQQLLAIVYALLALSVIIAILGVANTLALSIIERTREIGSLRAVGMQRGQVRRMILAESAQITLFGAVLGTALGTGVGAVLSRSMSDVGITEVEVPWLQLLAIAVGAALVGTLSGIAPARRAARVEPLAAVE</sequence>
<comment type="similarity">
    <text evidence="6">Belongs to the ABC-4 integral membrane protein family.</text>
</comment>
<evidence type="ECO:0000256" key="5">
    <source>
        <dbReference type="ARBA" id="ARBA00023136"/>
    </source>
</evidence>
<feature type="domain" description="ABC3 transporter permease C-terminal" evidence="8">
    <location>
        <begin position="269"/>
        <end position="389"/>
    </location>
</feature>
<evidence type="ECO:0000259" key="8">
    <source>
        <dbReference type="Pfam" id="PF02687"/>
    </source>
</evidence>
<reference evidence="10" key="1">
    <citation type="submission" date="2023-07" db="EMBL/GenBank/DDBJ databases">
        <title>Sequencing the genomes of 1000 actinobacteria strains.</title>
        <authorList>
            <person name="Klenk H.-P."/>
        </authorList>
    </citation>
    <scope>NUCLEOTIDE SEQUENCE</scope>
    <source>
        <strain evidence="10">DSM 107476</strain>
    </source>
</reference>
<feature type="transmembrane region" description="Helical" evidence="7">
    <location>
        <begin position="410"/>
        <end position="433"/>
    </location>
</feature>
<organism evidence="10 11">
    <name type="scientific">Corynebacterium guangdongense</name>
    <dbReference type="NCBI Taxonomy" id="1783348"/>
    <lineage>
        <taxon>Bacteria</taxon>
        <taxon>Bacillati</taxon>
        <taxon>Actinomycetota</taxon>
        <taxon>Actinomycetes</taxon>
        <taxon>Mycobacteriales</taxon>
        <taxon>Corynebacteriaceae</taxon>
        <taxon>Corynebacterium</taxon>
    </lineage>
</organism>
<dbReference type="EMBL" id="JAVDXZ010000001">
    <property type="protein sequence ID" value="MDR7328369.1"/>
    <property type="molecule type" value="Genomic_DNA"/>
</dbReference>
<feature type="transmembrane region" description="Helical" evidence="7">
    <location>
        <begin position="726"/>
        <end position="754"/>
    </location>
</feature>
<feature type="transmembrane region" description="Helical" evidence="7">
    <location>
        <begin position="819"/>
        <end position="839"/>
    </location>
</feature>
<keyword evidence="11" id="KW-1185">Reference proteome</keyword>
<feature type="transmembrane region" description="Helical" evidence="7">
    <location>
        <begin position="23"/>
        <end position="46"/>
    </location>
</feature>
<comment type="subcellular location">
    <subcellularLocation>
        <location evidence="1">Cell membrane</location>
        <topology evidence="1">Multi-pass membrane protein</topology>
    </subcellularLocation>
</comment>
<dbReference type="InterPro" id="IPR050250">
    <property type="entry name" value="Macrolide_Exporter_MacB"/>
</dbReference>
<evidence type="ECO:0000313" key="10">
    <source>
        <dbReference type="EMBL" id="MDR7328369.1"/>
    </source>
</evidence>